<reference evidence="1" key="2">
    <citation type="submission" date="2020-09" db="EMBL/GenBank/DDBJ databases">
        <authorList>
            <person name="Sun Q."/>
            <person name="Zhou Y."/>
        </authorList>
    </citation>
    <scope>NUCLEOTIDE SEQUENCE</scope>
    <source>
        <strain evidence="1">CGMCC 1.7086</strain>
    </source>
</reference>
<dbReference type="PROSITE" id="PS51257">
    <property type="entry name" value="PROKAR_LIPOPROTEIN"/>
    <property type="match status" value="1"/>
</dbReference>
<evidence type="ECO:0008006" key="3">
    <source>
        <dbReference type="Google" id="ProtNLM"/>
    </source>
</evidence>
<organism evidence="1 2">
    <name type="scientific">Bowmanella pacifica</name>
    <dbReference type="NCBI Taxonomy" id="502051"/>
    <lineage>
        <taxon>Bacteria</taxon>
        <taxon>Pseudomonadati</taxon>
        <taxon>Pseudomonadota</taxon>
        <taxon>Gammaproteobacteria</taxon>
        <taxon>Alteromonadales</taxon>
        <taxon>Alteromonadaceae</taxon>
        <taxon>Bowmanella</taxon>
    </lineage>
</organism>
<dbReference type="AlphaFoldDB" id="A0A917Z2Y5"/>
<comment type="caution">
    <text evidence="1">The sequence shown here is derived from an EMBL/GenBank/DDBJ whole genome shotgun (WGS) entry which is preliminary data.</text>
</comment>
<evidence type="ECO:0000313" key="1">
    <source>
        <dbReference type="EMBL" id="GGO73488.1"/>
    </source>
</evidence>
<keyword evidence="2" id="KW-1185">Reference proteome</keyword>
<dbReference type="RefSeq" id="WP_188698013.1">
    <property type="nucleotide sequence ID" value="NZ_BMLS01000007.1"/>
</dbReference>
<accession>A0A917Z2Y5</accession>
<sequence length="115" mass="13046">MRFGILLSLLISISACTNVETLNVKRSDIGLLSNYDVSTFSDYGNSVFYDPEAKLHRYDVYIGGYGGCGGHLLIYAKPKMDRYLEANDYSDYTVTDVHHQLTPPSKCKIYIKYNE</sequence>
<evidence type="ECO:0000313" key="2">
    <source>
        <dbReference type="Proteomes" id="UP000606935"/>
    </source>
</evidence>
<gene>
    <name evidence="1" type="ORF">GCM10010982_34090</name>
</gene>
<protein>
    <recommendedName>
        <fullName evidence="3">Lipoprotein</fullName>
    </recommendedName>
</protein>
<reference evidence="1" key="1">
    <citation type="journal article" date="2014" name="Int. J. Syst. Evol. Microbiol.">
        <title>Complete genome sequence of Corynebacterium casei LMG S-19264T (=DSM 44701T), isolated from a smear-ripened cheese.</title>
        <authorList>
            <consortium name="US DOE Joint Genome Institute (JGI-PGF)"/>
            <person name="Walter F."/>
            <person name="Albersmeier A."/>
            <person name="Kalinowski J."/>
            <person name="Ruckert C."/>
        </authorList>
    </citation>
    <scope>NUCLEOTIDE SEQUENCE</scope>
    <source>
        <strain evidence="1">CGMCC 1.7086</strain>
    </source>
</reference>
<dbReference type="EMBL" id="BMLS01000007">
    <property type="protein sequence ID" value="GGO73488.1"/>
    <property type="molecule type" value="Genomic_DNA"/>
</dbReference>
<dbReference type="Proteomes" id="UP000606935">
    <property type="component" value="Unassembled WGS sequence"/>
</dbReference>
<name>A0A917Z2Y5_9ALTE</name>
<proteinExistence type="predicted"/>